<feature type="region of interest" description="Disordered" evidence="1">
    <location>
        <begin position="344"/>
        <end position="365"/>
    </location>
</feature>
<gene>
    <name evidence="2" type="ORF">CTI12_AA520950</name>
</gene>
<evidence type="ECO:0000313" key="3">
    <source>
        <dbReference type="Proteomes" id="UP000245207"/>
    </source>
</evidence>
<keyword evidence="3" id="KW-1185">Reference proteome</keyword>
<comment type="caution">
    <text evidence="2">The sequence shown here is derived from an EMBL/GenBank/DDBJ whole genome shotgun (WGS) entry which is preliminary data.</text>
</comment>
<feature type="compositionally biased region" description="Basic and acidic residues" evidence="1">
    <location>
        <begin position="352"/>
        <end position="365"/>
    </location>
</feature>
<feature type="region of interest" description="Disordered" evidence="1">
    <location>
        <begin position="87"/>
        <end position="114"/>
    </location>
</feature>
<dbReference type="OrthoDB" id="1248417at2759"/>
<dbReference type="AlphaFoldDB" id="A0A2U1L7S2"/>
<evidence type="ECO:0000256" key="1">
    <source>
        <dbReference type="SAM" id="MobiDB-lite"/>
    </source>
</evidence>
<reference evidence="2 3" key="1">
    <citation type="journal article" date="2018" name="Mol. Plant">
        <title>The genome of Artemisia annua provides insight into the evolution of Asteraceae family and artemisinin biosynthesis.</title>
        <authorList>
            <person name="Shen Q."/>
            <person name="Zhang L."/>
            <person name="Liao Z."/>
            <person name="Wang S."/>
            <person name="Yan T."/>
            <person name="Shi P."/>
            <person name="Liu M."/>
            <person name="Fu X."/>
            <person name="Pan Q."/>
            <person name="Wang Y."/>
            <person name="Lv Z."/>
            <person name="Lu X."/>
            <person name="Zhang F."/>
            <person name="Jiang W."/>
            <person name="Ma Y."/>
            <person name="Chen M."/>
            <person name="Hao X."/>
            <person name="Li L."/>
            <person name="Tang Y."/>
            <person name="Lv G."/>
            <person name="Zhou Y."/>
            <person name="Sun X."/>
            <person name="Brodelius P.E."/>
            <person name="Rose J.K.C."/>
            <person name="Tang K."/>
        </authorList>
    </citation>
    <scope>NUCLEOTIDE SEQUENCE [LARGE SCALE GENOMIC DNA]</scope>
    <source>
        <strain evidence="3">cv. Huhao1</strain>
        <tissue evidence="2">Leaf</tissue>
    </source>
</reference>
<feature type="compositionally biased region" description="Polar residues" evidence="1">
    <location>
        <begin position="297"/>
        <end position="314"/>
    </location>
</feature>
<evidence type="ECO:0000313" key="2">
    <source>
        <dbReference type="EMBL" id="PWA45058.1"/>
    </source>
</evidence>
<name>A0A2U1L7S2_ARTAN</name>
<organism evidence="2 3">
    <name type="scientific">Artemisia annua</name>
    <name type="common">Sweet wormwood</name>
    <dbReference type="NCBI Taxonomy" id="35608"/>
    <lineage>
        <taxon>Eukaryota</taxon>
        <taxon>Viridiplantae</taxon>
        <taxon>Streptophyta</taxon>
        <taxon>Embryophyta</taxon>
        <taxon>Tracheophyta</taxon>
        <taxon>Spermatophyta</taxon>
        <taxon>Magnoliopsida</taxon>
        <taxon>eudicotyledons</taxon>
        <taxon>Gunneridae</taxon>
        <taxon>Pentapetalae</taxon>
        <taxon>asterids</taxon>
        <taxon>campanulids</taxon>
        <taxon>Asterales</taxon>
        <taxon>Asteraceae</taxon>
        <taxon>Asteroideae</taxon>
        <taxon>Anthemideae</taxon>
        <taxon>Artemisiinae</taxon>
        <taxon>Artemisia</taxon>
    </lineage>
</organism>
<feature type="compositionally biased region" description="Polar residues" evidence="1">
    <location>
        <begin position="260"/>
        <end position="277"/>
    </location>
</feature>
<proteinExistence type="predicted"/>
<feature type="region of interest" description="Disordered" evidence="1">
    <location>
        <begin position="251"/>
        <end position="317"/>
    </location>
</feature>
<sequence>MGAGVLVSLLRGRGLTNAIASGVAFGLMNGGITKNDSEEVIGEIGLNERLNQELGGEKEAEMGLDKDECNVCKSVCDNNKANRGGNEETVGTIDVSKQNVSDKDDGDKQTNTVSVCSADCNNPEDKMFIDQGSDSSNVNTKKSFADVVNKGMESLENKLNHVPTTVSENGMGRLGYARIFVEISAQKELVDYIDVLYKSKNEDKQFVKKVKVEYDWRPPLCTTCKVFGHNSGKCHTEDEEEKRVEQGKKIANEGFKNVENKSSSENMNNGKSQQYNKGQYADKRKEFPKTMYRRKSPQTANETQQQKEQSTNKPTGKAWNVGAKVVNEVRNTANTYSVLQEVDEENNSGKLSQKEKEEMYGKNKQRAENVEEIELDENDVYVDKSGTASFMTENEVQGVGSSNLTNVEKEDMGKYDTRFFGDGVALLYVG</sequence>
<accession>A0A2U1L7S2</accession>
<dbReference type="Proteomes" id="UP000245207">
    <property type="component" value="Unassembled WGS sequence"/>
</dbReference>
<protein>
    <submittedName>
        <fullName evidence="2">Zinc knuckle CX2CX4HX4C</fullName>
    </submittedName>
</protein>
<dbReference type="EMBL" id="PKPP01010967">
    <property type="protein sequence ID" value="PWA45058.1"/>
    <property type="molecule type" value="Genomic_DNA"/>
</dbReference>